<organism evidence="4 5">
    <name type="scientific">Agromyces kandeliae</name>
    <dbReference type="NCBI Taxonomy" id="2666141"/>
    <lineage>
        <taxon>Bacteria</taxon>
        <taxon>Bacillati</taxon>
        <taxon>Actinomycetota</taxon>
        <taxon>Actinomycetes</taxon>
        <taxon>Micrococcales</taxon>
        <taxon>Microbacteriaceae</taxon>
        <taxon>Agromyces</taxon>
    </lineage>
</organism>
<name>A0A6L5QYN8_9MICO</name>
<evidence type="ECO:0000313" key="5">
    <source>
        <dbReference type="Proteomes" id="UP000476511"/>
    </source>
</evidence>
<dbReference type="Proteomes" id="UP000476511">
    <property type="component" value="Unassembled WGS sequence"/>
</dbReference>
<evidence type="ECO:0000256" key="1">
    <source>
        <dbReference type="SAM" id="MobiDB-lite"/>
    </source>
</evidence>
<evidence type="ECO:0000313" key="4">
    <source>
        <dbReference type="EMBL" id="MRX42298.1"/>
    </source>
</evidence>
<accession>A0A6L5QYN8</accession>
<dbReference type="EMBL" id="WKJD01000003">
    <property type="protein sequence ID" value="MRX42298.1"/>
    <property type="molecule type" value="Genomic_DNA"/>
</dbReference>
<dbReference type="AlphaFoldDB" id="A0A6L5QYN8"/>
<dbReference type="RefSeq" id="WP_154344697.1">
    <property type="nucleotide sequence ID" value="NZ_WKJD01000003.1"/>
</dbReference>
<gene>
    <name evidence="4" type="ORF">GJR97_00995</name>
</gene>
<reference evidence="4 5" key="1">
    <citation type="submission" date="2019-11" db="EMBL/GenBank/DDBJ databases">
        <title>Agromyces kandeliae sp. nov., isolated from mangrove soil.</title>
        <authorList>
            <person name="Wang R."/>
        </authorList>
    </citation>
    <scope>NUCLEOTIDE SEQUENCE [LARGE SCALE GENOMIC DNA]</scope>
    <source>
        <strain evidence="4 5">Q22</strain>
    </source>
</reference>
<feature type="domain" description="CHRD" evidence="3">
    <location>
        <begin position="26"/>
        <end position="170"/>
    </location>
</feature>
<dbReference type="InterPro" id="IPR010895">
    <property type="entry name" value="CHRD"/>
</dbReference>
<evidence type="ECO:0000259" key="3">
    <source>
        <dbReference type="PROSITE" id="PS50933"/>
    </source>
</evidence>
<feature type="region of interest" description="Disordered" evidence="1">
    <location>
        <begin position="145"/>
        <end position="170"/>
    </location>
</feature>
<sequence>MHVARILSAAALVVVASLTPVAAQADDTTYTAQLSAANEVPANASLARGAAIFQLSADGTELDYRLIVANLENPIAAHIHLAPEGTNGAVVTFLYGPMPAGAGRTSGVIATGTITAANLIGPLAGASLADLVAEIEAGNTYVNVHTNDGEPPANTGPGDLASGEIRGQIG</sequence>
<dbReference type="SMART" id="SM00754">
    <property type="entry name" value="CHRD"/>
    <property type="match status" value="1"/>
</dbReference>
<protein>
    <submittedName>
        <fullName evidence="4">CHRD domain-containing protein</fullName>
    </submittedName>
</protein>
<keyword evidence="5" id="KW-1185">Reference proteome</keyword>
<feature type="signal peptide" evidence="2">
    <location>
        <begin position="1"/>
        <end position="25"/>
    </location>
</feature>
<dbReference type="PROSITE" id="PS50933">
    <property type="entry name" value="CHRD"/>
    <property type="match status" value="1"/>
</dbReference>
<keyword evidence="2" id="KW-0732">Signal</keyword>
<dbReference type="Pfam" id="PF07452">
    <property type="entry name" value="CHRD"/>
    <property type="match status" value="1"/>
</dbReference>
<feature type="chain" id="PRO_5026801927" evidence="2">
    <location>
        <begin position="26"/>
        <end position="170"/>
    </location>
</feature>
<evidence type="ECO:0000256" key="2">
    <source>
        <dbReference type="SAM" id="SignalP"/>
    </source>
</evidence>
<proteinExistence type="predicted"/>
<comment type="caution">
    <text evidence="4">The sequence shown here is derived from an EMBL/GenBank/DDBJ whole genome shotgun (WGS) entry which is preliminary data.</text>
</comment>